<feature type="non-terminal residue" evidence="1">
    <location>
        <position position="1"/>
    </location>
</feature>
<dbReference type="Proteomes" id="UP000263596">
    <property type="component" value="Unassembled WGS sequence"/>
</dbReference>
<feature type="non-terminal residue" evidence="1">
    <location>
        <position position="120"/>
    </location>
</feature>
<accession>A0A3D2SMF9</accession>
<dbReference type="AlphaFoldDB" id="A0A3D2SMF9"/>
<dbReference type="EMBL" id="DPVE01000192">
    <property type="protein sequence ID" value="HCK30659.1"/>
    <property type="molecule type" value="Genomic_DNA"/>
</dbReference>
<comment type="caution">
    <text evidence="1">The sequence shown here is derived from an EMBL/GenBank/DDBJ whole genome shotgun (WGS) entry which is preliminary data.</text>
</comment>
<protein>
    <submittedName>
        <fullName evidence="1">Uncharacterized protein</fullName>
    </submittedName>
</protein>
<sequence length="120" mass="13792">KIERAQITDDAKRYTRQLIHDVLREWIQAQPQVLIDGLYNIGALKSVDAFVDVVENSLNFTSAQFQSAPMPVLNWEVLTQFQSFVQHSDLSDLQAYYELDGEYYTCINGTSFRNGAFHDL</sequence>
<proteinExistence type="predicted"/>
<reference evidence="1 2" key="1">
    <citation type="journal article" date="2018" name="Nat. Biotechnol.">
        <title>A standardized bacterial taxonomy based on genome phylogeny substantially revises the tree of life.</title>
        <authorList>
            <person name="Parks D.H."/>
            <person name="Chuvochina M."/>
            <person name="Waite D.W."/>
            <person name="Rinke C."/>
            <person name="Skarshewski A."/>
            <person name="Chaumeil P.A."/>
            <person name="Hugenholtz P."/>
        </authorList>
    </citation>
    <scope>NUCLEOTIDE SEQUENCE [LARGE SCALE GENOMIC DNA]</scope>
    <source>
        <strain evidence="1">UBA9669</strain>
    </source>
</reference>
<name>A0A3D2SMF9_9GAMM</name>
<evidence type="ECO:0000313" key="2">
    <source>
        <dbReference type="Proteomes" id="UP000263596"/>
    </source>
</evidence>
<organism evidence="1 2">
    <name type="scientific">Acinetobacter ursingii</name>
    <dbReference type="NCBI Taxonomy" id="108980"/>
    <lineage>
        <taxon>Bacteria</taxon>
        <taxon>Pseudomonadati</taxon>
        <taxon>Pseudomonadota</taxon>
        <taxon>Gammaproteobacteria</taxon>
        <taxon>Moraxellales</taxon>
        <taxon>Moraxellaceae</taxon>
        <taxon>Acinetobacter</taxon>
    </lineage>
</organism>
<gene>
    <name evidence="1" type="ORF">DHW29_11030</name>
</gene>
<evidence type="ECO:0000313" key="1">
    <source>
        <dbReference type="EMBL" id="HCK30659.1"/>
    </source>
</evidence>